<dbReference type="Pfam" id="PF07631">
    <property type="entry name" value="PSD4"/>
    <property type="match status" value="1"/>
</dbReference>
<evidence type="ECO:0000259" key="1">
    <source>
        <dbReference type="Pfam" id="PF07624"/>
    </source>
</evidence>
<organism evidence="6 7">
    <name type="scientific">Telmatocola sphagniphila</name>
    <dbReference type="NCBI Taxonomy" id="1123043"/>
    <lineage>
        <taxon>Bacteria</taxon>
        <taxon>Pseudomonadati</taxon>
        <taxon>Planctomycetota</taxon>
        <taxon>Planctomycetia</taxon>
        <taxon>Gemmatales</taxon>
        <taxon>Gemmataceae</taxon>
    </lineage>
</organism>
<gene>
    <name evidence="6" type="ORF">KIH39_06170</name>
</gene>
<dbReference type="RefSeq" id="WP_213498383.1">
    <property type="nucleotide sequence ID" value="NZ_CP074694.1"/>
</dbReference>
<reference evidence="6" key="1">
    <citation type="submission" date="2021-05" db="EMBL/GenBank/DDBJ databases">
        <title>Complete genome sequence of the cellulolytic planctomycete Telmatocola sphagniphila SP2T and characterization of the first cellulase from planctomycetes.</title>
        <authorList>
            <person name="Rakitin A.L."/>
            <person name="Beletsky A.V."/>
            <person name="Naumoff D.G."/>
            <person name="Kulichevskaya I.S."/>
            <person name="Mardanov A.V."/>
            <person name="Ravin N.V."/>
            <person name="Dedysh S.N."/>
        </authorList>
    </citation>
    <scope>NUCLEOTIDE SEQUENCE</scope>
    <source>
        <strain evidence="6">SP2T</strain>
    </source>
</reference>
<dbReference type="EMBL" id="CP074694">
    <property type="protein sequence ID" value="QVL33494.1"/>
    <property type="molecule type" value="Genomic_DNA"/>
</dbReference>
<dbReference type="InterPro" id="IPR013043">
    <property type="entry name" value="DUF1595"/>
</dbReference>
<feature type="domain" description="DUF1585" evidence="1">
    <location>
        <begin position="1284"/>
        <end position="1358"/>
    </location>
</feature>
<dbReference type="Pfam" id="PF07627">
    <property type="entry name" value="PSCyt3"/>
    <property type="match status" value="1"/>
</dbReference>
<dbReference type="InterPro" id="IPR011478">
    <property type="entry name" value="DUF1585"/>
</dbReference>
<name>A0A8E6B8N3_9BACT</name>
<dbReference type="InterPro" id="IPR013042">
    <property type="entry name" value="DUF1592"/>
</dbReference>
<proteinExistence type="predicted"/>
<sequence>MASTATHGSSTAQNADGLSGEFKSNIQPLLQKYCLGCHSTKLKKGSLDLERFTSVDLIRRDLKPWQQLIEQIEAREMPPKDHAQPKSEEIKKILSWTHDVLETEARAKSGDPGYVPLRRLSNAEYDYTIRDLTGVDLRPTREFPADGAAGEGFTNAAESLTDISPTLLNKYLNAAKDISERVVLLPEGFRFSPSKARRDWTDESTAALRGFYASVVPPDGSLDFAPYLRATIRYRDQILNQKISLAEVAVKEKLNARYLSKLWMTLVSKPKTMPLQEIAAEWFTATEQDANKLINDIASWQTKLWKTAAVGSYMRNTDSGYAVNLSRQHSNDPKVSETVLLKLAVKTSPGQSDVVINLIADSLSPEIPGDVVWEKPRFEGAGKPTLLLKDYPNYAAQFEVDYTTLFADTEKYLRAVHTLANDPKNNLEDVAQKNGLDAAFLKRWVEVLSLEPASKTAAVKSIPAVPLQLMTEKNPNNPEQPAIKGWHKKDSDLPVLVSNSSNVVAQIPGRVSAHGVSVHPLPREFVAVSWKCSQDSEYEVSGLVAHAHPTCGNGVSWWLEHRHGERAIVLGKGNLDLGKAIRLPLQMVKLLAGDSLVLAVDARDANHVCDLTEIDLKIQDRKQPTQKWILSADVADTVLQGNPHPDKYGHADAWSFVYGPSKVPSAKPVIPTDSILGQWVKAAGDPEAQKDLDSLANKVQRMLTGPLPKDTKDPNRQLYERLESGDSPLFKQVDILRLAKPAKSPKAYALAAKRFGKQKGNIELDDGSLLTANQEIISMTLPARLFEGREFVVGGRSLSKDSLVQLRVSANASGHLKVWDGSSRLLAAPSNANYHRLQEGYQEFRNLFPLFTCFPQVVPTDEVVSLKMFHREDEPLLRLFLSQEQRQQIDRLWEIHRFVSRQAIAENNYLPQFIGFVTQDQPKEMVAFFEGQRPAFQRRADELMKTREAAILSQMNSLMEFASRAFRRPLQNKEIQDLRVLYQKIRNKGADHEEAFRSVLSRILVSPAFLFRIEKASAGKSATKIDDWELATRLSYFLWSSAPDAELRSLAEKQSLRDPNVLVAQVQRMLKDERVRALAIEFGTQWIHVRGFDELSEKNEKLFPTFDANLKSAMYEEAILLFKDLFQNHRSNTQLLDADFTYLNEILAKHYGIPGVQGGNWRRVEGVRKYGRGGLLGLASVQTKQAGASRSSPVLRGNWVIETLLGEKLPRPLANVPKLPESEGDGGLTIRQQVEKHAKDASCAACHIRIDPFGFTMEKFDPIGRYREKDLAGLPIDTKATLKDGTRLDGIDGLRNYLLTEKKDIFVRLFCKRLLGYALGRSVALSDEQLLDEMVREMNRNQGDISTAIQVIVRSSQFGMIRGADYGD</sequence>
<evidence type="ECO:0000259" key="3">
    <source>
        <dbReference type="Pfam" id="PF07627"/>
    </source>
</evidence>
<evidence type="ECO:0000313" key="7">
    <source>
        <dbReference type="Proteomes" id="UP000676194"/>
    </source>
</evidence>
<protein>
    <submittedName>
        <fullName evidence="6">DUF1592 domain-containing protein</fullName>
    </submittedName>
</protein>
<accession>A0A8E6B8N3</accession>
<evidence type="ECO:0000313" key="6">
    <source>
        <dbReference type="EMBL" id="QVL33494.1"/>
    </source>
</evidence>
<feature type="domain" description="DUF1588" evidence="3">
    <location>
        <begin position="1172"/>
        <end position="1270"/>
    </location>
</feature>
<feature type="domain" description="DUF1587" evidence="2">
    <location>
        <begin position="118"/>
        <end position="183"/>
    </location>
</feature>
<dbReference type="InterPro" id="IPR013039">
    <property type="entry name" value="DUF1588"/>
</dbReference>
<dbReference type="KEGG" id="tsph:KIH39_06170"/>
<keyword evidence="7" id="KW-1185">Reference proteome</keyword>
<dbReference type="Pfam" id="PF07624">
    <property type="entry name" value="PSD2"/>
    <property type="match status" value="1"/>
</dbReference>
<dbReference type="InterPro" id="IPR013036">
    <property type="entry name" value="DUF1587"/>
</dbReference>
<evidence type="ECO:0000259" key="5">
    <source>
        <dbReference type="Pfam" id="PF07637"/>
    </source>
</evidence>
<dbReference type="Proteomes" id="UP000676194">
    <property type="component" value="Chromosome"/>
</dbReference>
<dbReference type="Pfam" id="PF07637">
    <property type="entry name" value="PSD5"/>
    <property type="match status" value="1"/>
</dbReference>
<feature type="domain" description="DUF1595" evidence="5">
    <location>
        <begin position="958"/>
        <end position="1014"/>
    </location>
</feature>
<dbReference type="Pfam" id="PF07626">
    <property type="entry name" value="PSD3"/>
    <property type="match status" value="1"/>
</dbReference>
<evidence type="ECO:0000259" key="4">
    <source>
        <dbReference type="Pfam" id="PF07631"/>
    </source>
</evidence>
<feature type="domain" description="DUF1592" evidence="4">
    <location>
        <begin position="1025"/>
        <end position="1153"/>
    </location>
</feature>
<evidence type="ECO:0000259" key="2">
    <source>
        <dbReference type="Pfam" id="PF07626"/>
    </source>
</evidence>